<keyword evidence="1" id="KW-0720">Serine protease</keyword>
<dbReference type="GO" id="GO:0004176">
    <property type="term" value="F:ATP-dependent peptidase activity"/>
    <property type="evidence" value="ECO:0007669"/>
    <property type="project" value="UniProtKB-UniRule"/>
</dbReference>
<dbReference type="EC" id="3.4.21.53" evidence="1"/>
<dbReference type="GO" id="GO:0006508">
    <property type="term" value="P:proteolysis"/>
    <property type="evidence" value="ECO:0007669"/>
    <property type="project" value="UniProtKB-KW"/>
</dbReference>
<comment type="caution">
    <text evidence="3">The sequence shown here is derived from an EMBL/GenBank/DDBJ whole genome shotgun (WGS) entry which is preliminary data.</text>
</comment>
<dbReference type="InterPro" id="IPR036034">
    <property type="entry name" value="PDZ_sf"/>
</dbReference>
<proteinExistence type="inferred from homology"/>
<keyword evidence="1" id="KW-0645">Protease</keyword>
<feature type="domain" description="Lon proteolytic" evidence="2">
    <location>
        <begin position="229"/>
        <end position="326"/>
    </location>
</feature>
<dbReference type="EMBL" id="BJNG01000041">
    <property type="protein sequence ID" value="GEC22271.1"/>
    <property type="molecule type" value="Genomic_DNA"/>
</dbReference>
<dbReference type="Gene3D" id="2.30.42.10">
    <property type="match status" value="1"/>
</dbReference>
<evidence type="ECO:0000313" key="3">
    <source>
        <dbReference type="EMBL" id="GEC22271.1"/>
    </source>
</evidence>
<dbReference type="SUPFAM" id="SSF50156">
    <property type="entry name" value="PDZ domain-like"/>
    <property type="match status" value="1"/>
</dbReference>
<accession>A0A4Y3WVF3</accession>
<dbReference type="InterPro" id="IPR014721">
    <property type="entry name" value="Ribsml_uS5_D2-typ_fold_subgr"/>
</dbReference>
<evidence type="ECO:0000256" key="1">
    <source>
        <dbReference type="PROSITE-ProRule" id="PRU01122"/>
    </source>
</evidence>
<feature type="active site" evidence="1">
    <location>
        <position position="278"/>
    </location>
</feature>
<dbReference type="PROSITE" id="PS51786">
    <property type="entry name" value="LON_PROTEOLYTIC"/>
    <property type="match status" value="1"/>
</dbReference>
<dbReference type="Pfam" id="PF13180">
    <property type="entry name" value="PDZ_2"/>
    <property type="match status" value="1"/>
</dbReference>
<comment type="catalytic activity">
    <reaction evidence="1">
        <text>Hydrolysis of proteins in presence of ATP.</text>
        <dbReference type="EC" id="3.4.21.53"/>
    </reaction>
</comment>
<dbReference type="SUPFAM" id="SSF54211">
    <property type="entry name" value="Ribosomal protein S5 domain 2-like"/>
    <property type="match status" value="1"/>
</dbReference>
<dbReference type="Gene3D" id="3.30.230.10">
    <property type="match status" value="1"/>
</dbReference>
<organism evidence="3 4">
    <name type="scientific">Pseudonocardia hydrocarbonoxydans</name>
    <dbReference type="NCBI Taxonomy" id="76726"/>
    <lineage>
        <taxon>Bacteria</taxon>
        <taxon>Bacillati</taxon>
        <taxon>Actinomycetota</taxon>
        <taxon>Actinomycetes</taxon>
        <taxon>Pseudonocardiales</taxon>
        <taxon>Pseudonocardiaceae</taxon>
        <taxon>Pseudonocardia</taxon>
    </lineage>
</organism>
<protein>
    <recommendedName>
        <fullName evidence="1">endopeptidase La</fullName>
        <ecNumber evidence="1">3.4.21.53</ecNumber>
    </recommendedName>
</protein>
<dbReference type="InterPro" id="IPR020568">
    <property type="entry name" value="Ribosomal_Su5_D2-typ_SF"/>
</dbReference>
<evidence type="ECO:0000313" key="4">
    <source>
        <dbReference type="Proteomes" id="UP000320338"/>
    </source>
</evidence>
<feature type="active site" evidence="1">
    <location>
        <position position="233"/>
    </location>
</feature>
<name>A0A4Y3WVF3_9PSEU</name>
<keyword evidence="1" id="KW-0378">Hydrolase</keyword>
<reference evidence="3 4" key="1">
    <citation type="submission" date="2019-06" db="EMBL/GenBank/DDBJ databases">
        <title>Whole genome shotgun sequence of Pseudonocardia hydrocarbonoxydans NBRC 14498.</title>
        <authorList>
            <person name="Hosoyama A."/>
            <person name="Uohara A."/>
            <person name="Ohji S."/>
            <person name="Ichikawa N."/>
        </authorList>
    </citation>
    <scope>NUCLEOTIDE SEQUENCE [LARGE SCALE GENOMIC DNA]</scope>
    <source>
        <strain evidence="3 4">NBRC 14498</strain>
    </source>
</reference>
<sequence>MLTVVAAALLALTLGVIGSTLPVPFVALGPGPTYDTLGDYEDAPIVAVTDLPTYPTSGHLNMTTVSVTDQLSLFTALSFWVSGDRRLVPREPIFPSDRSTEEVQDENAAQFASSELNAVSAALVELGGPASVVVVGVVPGSPVEGLLELQDEIVSVDGVPVGTAEAVTELIGRSAPGATASLVVRRDGDERTVPVVLGTRPDRPQGFLGITPGLGPLPDSDITISLGGIGGPSAGLMFALGVLDKLTPGELTGGRFVAGTGSIGPSGAVSAIDGVPFKMIAARDVGATVFLVPAANCAEAAASAPEGLTLVRVDTLDDAVQSLDTLRDGGVPPAC</sequence>
<evidence type="ECO:0000259" key="2">
    <source>
        <dbReference type="PROSITE" id="PS51786"/>
    </source>
</evidence>
<dbReference type="GO" id="GO:0004252">
    <property type="term" value="F:serine-type endopeptidase activity"/>
    <property type="evidence" value="ECO:0007669"/>
    <property type="project" value="UniProtKB-UniRule"/>
</dbReference>
<dbReference type="Proteomes" id="UP000320338">
    <property type="component" value="Unassembled WGS sequence"/>
</dbReference>
<dbReference type="AlphaFoldDB" id="A0A4Y3WVF3"/>
<comment type="similarity">
    <text evidence="1">Belongs to the peptidase S16 family.</text>
</comment>
<keyword evidence="4" id="KW-1185">Reference proteome</keyword>
<dbReference type="SMART" id="SM00228">
    <property type="entry name" value="PDZ"/>
    <property type="match status" value="1"/>
</dbReference>
<dbReference type="InterPro" id="IPR008269">
    <property type="entry name" value="Lon_proteolytic"/>
</dbReference>
<dbReference type="InterPro" id="IPR001478">
    <property type="entry name" value="PDZ"/>
</dbReference>
<gene>
    <name evidence="3" type="ORF">PHY01_45540</name>
</gene>
<dbReference type="Pfam" id="PF05362">
    <property type="entry name" value="Lon_C"/>
    <property type="match status" value="1"/>
</dbReference>